<protein>
    <submittedName>
        <fullName evidence="1">Uncharacterized protein</fullName>
    </submittedName>
</protein>
<gene>
    <name evidence="1" type="ORF">S03H2_38700</name>
</gene>
<sequence>YRLEIPKNILTIIYSNIGQAFGQRKYNKWLNYTKEVNKNAISLSH</sequence>
<comment type="caution">
    <text evidence="1">The sequence shown here is derived from an EMBL/GenBank/DDBJ whole genome shotgun (WGS) entry which is preliminary data.</text>
</comment>
<name>X1HMC6_9ZZZZ</name>
<dbReference type="EMBL" id="BARU01023872">
    <property type="protein sequence ID" value="GAH58210.1"/>
    <property type="molecule type" value="Genomic_DNA"/>
</dbReference>
<organism evidence="1">
    <name type="scientific">marine sediment metagenome</name>
    <dbReference type="NCBI Taxonomy" id="412755"/>
    <lineage>
        <taxon>unclassified sequences</taxon>
        <taxon>metagenomes</taxon>
        <taxon>ecological metagenomes</taxon>
    </lineage>
</organism>
<dbReference type="AlphaFoldDB" id="X1HMC6"/>
<evidence type="ECO:0000313" key="1">
    <source>
        <dbReference type="EMBL" id="GAH58210.1"/>
    </source>
</evidence>
<accession>X1HMC6</accession>
<proteinExistence type="predicted"/>
<reference evidence="1" key="1">
    <citation type="journal article" date="2014" name="Front. Microbiol.">
        <title>High frequency of phylogenetically diverse reductive dehalogenase-homologous genes in deep subseafloor sedimentary metagenomes.</title>
        <authorList>
            <person name="Kawai M."/>
            <person name="Futagami T."/>
            <person name="Toyoda A."/>
            <person name="Takaki Y."/>
            <person name="Nishi S."/>
            <person name="Hori S."/>
            <person name="Arai W."/>
            <person name="Tsubouchi T."/>
            <person name="Morono Y."/>
            <person name="Uchiyama I."/>
            <person name="Ito T."/>
            <person name="Fujiyama A."/>
            <person name="Inagaki F."/>
            <person name="Takami H."/>
        </authorList>
    </citation>
    <scope>NUCLEOTIDE SEQUENCE</scope>
    <source>
        <strain evidence="1">Expedition CK06-06</strain>
    </source>
</reference>
<feature type="non-terminal residue" evidence="1">
    <location>
        <position position="1"/>
    </location>
</feature>